<gene>
    <name evidence="3" type="ORF">DICSQDRAFT_21556</name>
</gene>
<accession>R7SKN2</accession>
<dbReference type="HOGENOM" id="CLU_000288_138_0_1"/>
<reference evidence="3 4" key="1">
    <citation type="journal article" date="2012" name="Science">
        <title>The Paleozoic origin of enzymatic lignin decomposition reconstructed from 31 fungal genomes.</title>
        <authorList>
            <person name="Floudas D."/>
            <person name="Binder M."/>
            <person name="Riley R."/>
            <person name="Barry K."/>
            <person name="Blanchette R.A."/>
            <person name="Henrissat B."/>
            <person name="Martinez A.T."/>
            <person name="Otillar R."/>
            <person name="Spatafora J.W."/>
            <person name="Yadav J.S."/>
            <person name="Aerts A."/>
            <person name="Benoit I."/>
            <person name="Boyd A."/>
            <person name="Carlson A."/>
            <person name="Copeland A."/>
            <person name="Coutinho P.M."/>
            <person name="de Vries R.P."/>
            <person name="Ferreira P."/>
            <person name="Findley K."/>
            <person name="Foster B."/>
            <person name="Gaskell J."/>
            <person name="Glotzer D."/>
            <person name="Gorecki P."/>
            <person name="Heitman J."/>
            <person name="Hesse C."/>
            <person name="Hori C."/>
            <person name="Igarashi K."/>
            <person name="Jurgens J.A."/>
            <person name="Kallen N."/>
            <person name="Kersten P."/>
            <person name="Kohler A."/>
            <person name="Kuees U."/>
            <person name="Kumar T.K.A."/>
            <person name="Kuo A."/>
            <person name="LaButti K."/>
            <person name="Larrondo L.F."/>
            <person name="Lindquist E."/>
            <person name="Ling A."/>
            <person name="Lombard V."/>
            <person name="Lucas S."/>
            <person name="Lundell T."/>
            <person name="Martin R."/>
            <person name="McLaughlin D.J."/>
            <person name="Morgenstern I."/>
            <person name="Morin E."/>
            <person name="Murat C."/>
            <person name="Nagy L.G."/>
            <person name="Nolan M."/>
            <person name="Ohm R.A."/>
            <person name="Patyshakuliyeva A."/>
            <person name="Rokas A."/>
            <person name="Ruiz-Duenas F.J."/>
            <person name="Sabat G."/>
            <person name="Salamov A."/>
            <person name="Samejima M."/>
            <person name="Schmutz J."/>
            <person name="Slot J.C."/>
            <person name="St John F."/>
            <person name="Stenlid J."/>
            <person name="Sun H."/>
            <person name="Sun S."/>
            <person name="Syed K."/>
            <person name="Tsang A."/>
            <person name="Wiebenga A."/>
            <person name="Young D."/>
            <person name="Pisabarro A."/>
            <person name="Eastwood D.C."/>
            <person name="Martin F."/>
            <person name="Cullen D."/>
            <person name="Grigoriev I.V."/>
            <person name="Hibbett D.S."/>
        </authorList>
    </citation>
    <scope>NUCLEOTIDE SEQUENCE [LARGE SCALE GENOMIC DNA]</scope>
    <source>
        <strain evidence="3 4">LYAD-421 SS1</strain>
    </source>
</reference>
<protein>
    <submittedName>
        <fullName evidence="3">HET-domain-containing protein</fullName>
    </submittedName>
</protein>
<evidence type="ECO:0000313" key="3">
    <source>
        <dbReference type="EMBL" id="EJF56691.1"/>
    </source>
</evidence>
<dbReference type="PANTHER" id="PTHR10622">
    <property type="entry name" value="HET DOMAIN-CONTAINING PROTEIN"/>
    <property type="match status" value="1"/>
</dbReference>
<dbReference type="Pfam" id="PF06985">
    <property type="entry name" value="HET"/>
    <property type="match status" value="1"/>
</dbReference>
<dbReference type="OMA" id="MWWASSH"/>
<dbReference type="KEGG" id="dsq:DICSQDRAFT_21556"/>
<proteinExistence type="predicted"/>
<evidence type="ECO:0000259" key="2">
    <source>
        <dbReference type="Pfam" id="PF26640"/>
    </source>
</evidence>
<dbReference type="RefSeq" id="XP_007370554.1">
    <property type="nucleotide sequence ID" value="XM_007370492.1"/>
</dbReference>
<evidence type="ECO:0000313" key="4">
    <source>
        <dbReference type="Proteomes" id="UP000053319"/>
    </source>
</evidence>
<dbReference type="EMBL" id="JH719465">
    <property type="protein sequence ID" value="EJF56691.1"/>
    <property type="molecule type" value="Genomic_DNA"/>
</dbReference>
<dbReference type="Proteomes" id="UP000053319">
    <property type="component" value="Unassembled WGS sequence"/>
</dbReference>
<dbReference type="PANTHER" id="PTHR10622:SF10">
    <property type="entry name" value="HET DOMAIN-CONTAINING PROTEIN"/>
    <property type="match status" value="1"/>
</dbReference>
<dbReference type="AlphaFoldDB" id="R7SKN2"/>
<dbReference type="Pfam" id="PF26640">
    <property type="entry name" value="DUF8212"/>
    <property type="match status" value="1"/>
</dbReference>
<name>R7SKN2_DICSQ</name>
<feature type="non-terminal residue" evidence="3">
    <location>
        <position position="243"/>
    </location>
</feature>
<feature type="domain" description="Heterokaryon incompatibility" evidence="1">
    <location>
        <begin position="22"/>
        <end position="106"/>
    </location>
</feature>
<evidence type="ECO:0000259" key="1">
    <source>
        <dbReference type="Pfam" id="PF06985"/>
    </source>
</evidence>
<feature type="domain" description="DUF8212" evidence="2">
    <location>
        <begin position="220"/>
        <end position="243"/>
    </location>
</feature>
<dbReference type="GeneID" id="18841572"/>
<sequence length="243" mass="28030">MRLLDTDTGLFVWVGDPRTASYAILSHVWDREGEQTYQDLLRLQQSFLPKVRRACQVAREQGYRYIWIDSCCIDKMNIPECSRAISSMYSWYREAAVCYAFLADVGMKDSFVFEFADFRKSKWFTRGWTLQELIAPQVVLFLSADWRALGSKSTLAAVIEDVTGVERTILRKQKALATVSVARRMSWAAKRQTTVLEDRAYSLLGIFDINIPTLYGEGGRAFIRLQQEILKQHPDQSLFVWGK</sequence>
<dbReference type="InterPro" id="IPR010730">
    <property type="entry name" value="HET"/>
</dbReference>
<organism evidence="3 4">
    <name type="scientific">Dichomitus squalens (strain LYAD-421)</name>
    <name type="common">Western red white-rot fungus</name>
    <dbReference type="NCBI Taxonomy" id="732165"/>
    <lineage>
        <taxon>Eukaryota</taxon>
        <taxon>Fungi</taxon>
        <taxon>Dikarya</taxon>
        <taxon>Basidiomycota</taxon>
        <taxon>Agaricomycotina</taxon>
        <taxon>Agaricomycetes</taxon>
        <taxon>Polyporales</taxon>
        <taxon>Polyporaceae</taxon>
        <taxon>Dichomitus</taxon>
    </lineage>
</organism>
<dbReference type="InterPro" id="IPR058525">
    <property type="entry name" value="DUF8212"/>
</dbReference>